<dbReference type="PANTHER" id="PTHR13748:SF46">
    <property type="entry name" value="ZINC CHAPERONE YEIR"/>
    <property type="match status" value="1"/>
</dbReference>
<feature type="domain" description="CobW/HypB/UreG nucleotide-binding" evidence="1">
    <location>
        <begin position="11"/>
        <end position="189"/>
    </location>
</feature>
<dbReference type="GO" id="GO:0005737">
    <property type="term" value="C:cytoplasm"/>
    <property type="evidence" value="ECO:0007669"/>
    <property type="project" value="TreeGrafter"/>
</dbReference>
<dbReference type="SUPFAM" id="SSF52540">
    <property type="entry name" value="P-loop containing nucleoside triphosphate hydrolases"/>
    <property type="match status" value="1"/>
</dbReference>
<proteinExistence type="predicted"/>
<reference evidence="2" key="1">
    <citation type="journal article" date="2014" name="Int. J. Syst. Evol. Microbiol.">
        <title>Complete genome sequence of Corynebacterium casei LMG S-19264T (=DSM 44701T), isolated from a smear-ripened cheese.</title>
        <authorList>
            <consortium name="US DOE Joint Genome Institute (JGI-PGF)"/>
            <person name="Walter F."/>
            <person name="Albersmeier A."/>
            <person name="Kalinowski J."/>
            <person name="Ruckert C."/>
        </authorList>
    </citation>
    <scope>NUCLEOTIDE SEQUENCE</scope>
    <source>
        <strain evidence="2">NBRC 101628</strain>
    </source>
</reference>
<evidence type="ECO:0000313" key="2">
    <source>
        <dbReference type="EMBL" id="GLP97871.1"/>
    </source>
</evidence>
<keyword evidence="3" id="KW-1185">Reference proteome</keyword>
<dbReference type="RefSeq" id="WP_245837174.1">
    <property type="nucleotide sequence ID" value="NZ_BSNC01000012.1"/>
</dbReference>
<organism evidence="2 3">
    <name type="scientific">Paraferrimonas sedimenticola</name>
    <dbReference type="NCBI Taxonomy" id="375674"/>
    <lineage>
        <taxon>Bacteria</taxon>
        <taxon>Pseudomonadati</taxon>
        <taxon>Pseudomonadota</taxon>
        <taxon>Gammaproteobacteria</taxon>
        <taxon>Alteromonadales</taxon>
        <taxon>Ferrimonadaceae</taxon>
        <taxon>Paraferrimonas</taxon>
    </lineage>
</organism>
<reference evidence="2" key="2">
    <citation type="submission" date="2023-01" db="EMBL/GenBank/DDBJ databases">
        <title>Draft genome sequence of Paraferrimonas sedimenticola strain NBRC 101628.</title>
        <authorList>
            <person name="Sun Q."/>
            <person name="Mori K."/>
        </authorList>
    </citation>
    <scope>NUCLEOTIDE SEQUENCE</scope>
    <source>
        <strain evidence="2">NBRC 101628</strain>
    </source>
</reference>
<dbReference type="EMBL" id="BSNC01000012">
    <property type="protein sequence ID" value="GLP97871.1"/>
    <property type="molecule type" value="Genomic_DNA"/>
</dbReference>
<dbReference type="InterPro" id="IPR003495">
    <property type="entry name" value="CobW/HypB/UreG_nucleotide-bd"/>
</dbReference>
<dbReference type="PANTHER" id="PTHR13748">
    <property type="entry name" value="COBW-RELATED"/>
    <property type="match status" value="1"/>
</dbReference>
<name>A0AA37VZX3_9GAMM</name>
<sequence length="338" mass="36667">MAKQDALKAIPTNIITGFLGSGKTTTILELLKNKPADERWAVLVNEFGEIGIDGNLIQGQHSQQGGVFIKEVPGGCMCCSAGLPMQVALNALLVQARPDRLLIEPTGLGHPKEVLDVLAGVQYRDSLSLQKILTLVDARNIADKRYTQHETFNQQVDIADVLIASKADKYSQAEVDALAQYANQLAGSAVQVVAAQHGAIDPDLLKGLTKSVGKPACGHSHAHSSKPDINQLAFPENGVLKVENSGQGFHSVGWRFAPHLVFDRDRLYGFLCGINAERMKAVFVTQQGSYGYNFSKDALTEMVLENSGESRVEIIANEISSEWERGLLNCLLKQAPNH</sequence>
<evidence type="ECO:0000259" key="1">
    <source>
        <dbReference type="Pfam" id="PF02492"/>
    </source>
</evidence>
<dbReference type="Pfam" id="PF02492">
    <property type="entry name" value="cobW"/>
    <property type="match status" value="1"/>
</dbReference>
<dbReference type="InterPro" id="IPR027417">
    <property type="entry name" value="P-loop_NTPase"/>
</dbReference>
<accession>A0AA37VZX3</accession>
<dbReference type="Gene3D" id="3.40.50.300">
    <property type="entry name" value="P-loop containing nucleotide triphosphate hydrolases"/>
    <property type="match status" value="1"/>
</dbReference>
<dbReference type="Proteomes" id="UP001161422">
    <property type="component" value="Unassembled WGS sequence"/>
</dbReference>
<comment type="caution">
    <text evidence="2">The sequence shown here is derived from an EMBL/GenBank/DDBJ whole genome shotgun (WGS) entry which is preliminary data.</text>
</comment>
<dbReference type="AlphaFoldDB" id="A0AA37VZX3"/>
<evidence type="ECO:0000313" key="3">
    <source>
        <dbReference type="Proteomes" id="UP001161422"/>
    </source>
</evidence>
<dbReference type="InterPro" id="IPR051316">
    <property type="entry name" value="Zinc-reg_GTPase_activator"/>
</dbReference>
<protein>
    <recommendedName>
        <fullName evidence="1">CobW/HypB/UreG nucleotide-binding domain-containing protein</fullName>
    </recommendedName>
</protein>
<dbReference type="CDD" id="cd03112">
    <property type="entry name" value="CobW-like"/>
    <property type="match status" value="1"/>
</dbReference>
<gene>
    <name evidence="2" type="primary">yeiR</name>
    <name evidence="2" type="ORF">GCM10007895_31780</name>
</gene>